<dbReference type="FunFam" id="2.40.10.10:FF:000068">
    <property type="entry name" value="transmembrane protease serine 2"/>
    <property type="match status" value="1"/>
</dbReference>
<evidence type="ECO:0000259" key="9">
    <source>
        <dbReference type="PROSITE" id="PS50923"/>
    </source>
</evidence>
<dbReference type="AlphaFoldDB" id="A0AA36BTN7"/>
<feature type="chain" id="PRO_5041354520" evidence="7">
    <location>
        <begin position="25"/>
        <end position="566"/>
    </location>
</feature>
<organism evidence="10 11">
    <name type="scientific">Octopus vulgaris</name>
    <name type="common">Common octopus</name>
    <dbReference type="NCBI Taxonomy" id="6645"/>
    <lineage>
        <taxon>Eukaryota</taxon>
        <taxon>Metazoa</taxon>
        <taxon>Spiralia</taxon>
        <taxon>Lophotrochozoa</taxon>
        <taxon>Mollusca</taxon>
        <taxon>Cephalopoda</taxon>
        <taxon>Coleoidea</taxon>
        <taxon>Octopodiformes</taxon>
        <taxon>Octopoda</taxon>
        <taxon>Incirrata</taxon>
        <taxon>Octopodidae</taxon>
        <taxon>Octopus</taxon>
    </lineage>
</organism>
<dbReference type="GO" id="GO:0006508">
    <property type="term" value="P:proteolysis"/>
    <property type="evidence" value="ECO:0007669"/>
    <property type="project" value="InterPro"/>
</dbReference>
<dbReference type="InterPro" id="IPR009003">
    <property type="entry name" value="Peptidase_S1_PA"/>
</dbReference>
<dbReference type="Pfam" id="PF00084">
    <property type="entry name" value="Sushi"/>
    <property type="match status" value="3"/>
</dbReference>
<protein>
    <submittedName>
        <fullName evidence="10">Limulus clotting factor C-like</fullName>
    </submittedName>
</protein>
<dbReference type="Pfam" id="PF00089">
    <property type="entry name" value="Trypsin"/>
    <property type="match status" value="1"/>
</dbReference>
<sequence length="566" mass="64065">MESVMKLLLLSQVFSFMTVQISSAENQGCPDSLVSCPCGRDLMKEVDVPIEMCRNFTFGWFFPKLRCLTCHSLIPEAVCRPYKHCTDCRPDGISSCIPYKKDRQIRRNHCPRPLLLPNGHITVDKKPQQGSVVKYKCANRYVLKGQPKRTCGGDFRWIGGPPTCLKTMCLPPAGLKHGRIHYSRNQLVFNVNDRVSYSCDDDYVIYGESVRICGADGKWSGSEPFCSKVISCKDPGIPNEAQRMSERPIGSRVRDDFPIGTVLRFKCPSLYKLYGSANRKCLPTSEWTGSQPTCVPECGRTSKHDMDVENILGGRAYPREAMPWHAAISTDIGLKEFVLRCGGTLISDRWVLTAAHCITASTSKDSLPLRQIVIHISKVYANNSHDDRYVQKFEADDVYIHDYYRPSTKENDIALIYLSRKVKLGPFAKPICLPDKSMLLHYAIKDTKGFVSGWGLTEKKVKASRLLTTKVSIFRDADCLTNIRKEFPLMESKYLEKVFCAGTKPDENRVLTDSQKYDSGGGMVFRTCRDYVETWYLEGIVNWGVKNGVGVYIRVFNYIDWINSVI</sequence>
<dbReference type="InterPro" id="IPR000436">
    <property type="entry name" value="Sushi_SCR_CCP_dom"/>
</dbReference>
<dbReference type="InterPro" id="IPR018114">
    <property type="entry name" value="TRYPSIN_HIS"/>
</dbReference>
<feature type="domain" description="Sushi" evidence="9">
    <location>
        <begin position="230"/>
        <end position="296"/>
    </location>
</feature>
<dbReference type="InterPro" id="IPR043504">
    <property type="entry name" value="Peptidase_S1_PA_chymotrypsin"/>
</dbReference>
<keyword evidence="3" id="KW-0677">Repeat</keyword>
<keyword evidence="4 6" id="KW-1015">Disulfide bond</keyword>
<dbReference type="Proteomes" id="UP001162480">
    <property type="component" value="Chromosome 24"/>
</dbReference>
<dbReference type="PANTHER" id="PTHR46393:SF7">
    <property type="entry name" value="COMPLEMENT C2"/>
    <property type="match status" value="1"/>
</dbReference>
<feature type="disulfide bond" evidence="6">
    <location>
        <begin position="267"/>
        <end position="294"/>
    </location>
</feature>
<evidence type="ECO:0000256" key="1">
    <source>
        <dbReference type="ARBA" id="ARBA00022659"/>
    </source>
</evidence>
<evidence type="ECO:0000259" key="8">
    <source>
        <dbReference type="PROSITE" id="PS50240"/>
    </source>
</evidence>
<gene>
    <name evidence="10" type="ORF">OCTVUL_1B020363</name>
</gene>
<proteinExistence type="predicted"/>
<evidence type="ECO:0000256" key="2">
    <source>
        <dbReference type="ARBA" id="ARBA00022729"/>
    </source>
</evidence>
<evidence type="ECO:0000256" key="5">
    <source>
        <dbReference type="ARBA" id="ARBA00023180"/>
    </source>
</evidence>
<comment type="caution">
    <text evidence="6">Lacks conserved residue(s) required for the propagation of feature annotation.</text>
</comment>
<keyword evidence="2 7" id="KW-0732">Signal</keyword>
<accession>A0AA36BTN7</accession>
<evidence type="ECO:0000313" key="10">
    <source>
        <dbReference type="EMBL" id="CAI9740175.1"/>
    </source>
</evidence>
<feature type="disulfide bond" evidence="6">
    <location>
        <begin position="199"/>
        <end position="226"/>
    </location>
</feature>
<dbReference type="PROSITE" id="PS00134">
    <property type="entry name" value="TRYPSIN_HIS"/>
    <property type="match status" value="1"/>
</dbReference>
<feature type="domain" description="Peptidase S1" evidence="8">
    <location>
        <begin position="311"/>
        <end position="566"/>
    </location>
</feature>
<dbReference type="InterPro" id="IPR035976">
    <property type="entry name" value="Sushi/SCR/CCP_sf"/>
</dbReference>
<name>A0AA36BTN7_OCTVU</name>
<dbReference type="InterPro" id="IPR001254">
    <property type="entry name" value="Trypsin_dom"/>
</dbReference>
<dbReference type="InterPro" id="IPR001314">
    <property type="entry name" value="Peptidase_S1A"/>
</dbReference>
<dbReference type="PRINTS" id="PR00722">
    <property type="entry name" value="CHYMOTRYPSIN"/>
</dbReference>
<feature type="domain" description="Sushi" evidence="9">
    <location>
        <begin position="167"/>
        <end position="228"/>
    </location>
</feature>
<dbReference type="EMBL" id="OX597837">
    <property type="protein sequence ID" value="CAI9740175.1"/>
    <property type="molecule type" value="Genomic_DNA"/>
</dbReference>
<dbReference type="SUPFAM" id="SSF50494">
    <property type="entry name" value="Trypsin-like serine proteases"/>
    <property type="match status" value="1"/>
</dbReference>
<evidence type="ECO:0000256" key="7">
    <source>
        <dbReference type="SAM" id="SignalP"/>
    </source>
</evidence>
<keyword evidence="11" id="KW-1185">Reference proteome</keyword>
<evidence type="ECO:0000256" key="4">
    <source>
        <dbReference type="ARBA" id="ARBA00023157"/>
    </source>
</evidence>
<feature type="domain" description="Sushi" evidence="9">
    <location>
        <begin position="108"/>
        <end position="166"/>
    </location>
</feature>
<evidence type="ECO:0000313" key="11">
    <source>
        <dbReference type="Proteomes" id="UP001162480"/>
    </source>
</evidence>
<evidence type="ECO:0000256" key="3">
    <source>
        <dbReference type="ARBA" id="ARBA00022737"/>
    </source>
</evidence>
<feature type="signal peptide" evidence="7">
    <location>
        <begin position="1"/>
        <end position="24"/>
    </location>
</feature>
<dbReference type="Gene3D" id="2.40.10.10">
    <property type="entry name" value="Trypsin-like serine proteases"/>
    <property type="match status" value="2"/>
</dbReference>
<dbReference type="PANTHER" id="PTHR46393">
    <property type="entry name" value="SUSHI DOMAIN-CONTAINING PROTEIN"/>
    <property type="match status" value="1"/>
</dbReference>
<dbReference type="CDD" id="cd00190">
    <property type="entry name" value="Tryp_SPc"/>
    <property type="match status" value="1"/>
</dbReference>
<dbReference type="SMART" id="SM00032">
    <property type="entry name" value="CCP"/>
    <property type="match status" value="3"/>
</dbReference>
<dbReference type="SUPFAM" id="SSF57535">
    <property type="entry name" value="Complement control module/SCR domain"/>
    <property type="match status" value="2"/>
</dbReference>
<evidence type="ECO:0000256" key="6">
    <source>
        <dbReference type="PROSITE-ProRule" id="PRU00302"/>
    </source>
</evidence>
<dbReference type="SMART" id="SM00020">
    <property type="entry name" value="Tryp_SPc"/>
    <property type="match status" value="1"/>
</dbReference>
<dbReference type="CDD" id="cd00033">
    <property type="entry name" value="CCP"/>
    <property type="match status" value="3"/>
</dbReference>
<keyword evidence="5" id="KW-0325">Glycoprotein</keyword>
<dbReference type="PROSITE" id="PS50240">
    <property type="entry name" value="TRYPSIN_DOM"/>
    <property type="match status" value="1"/>
</dbReference>
<keyword evidence="1 6" id="KW-0768">Sushi</keyword>
<dbReference type="GO" id="GO:0004252">
    <property type="term" value="F:serine-type endopeptidase activity"/>
    <property type="evidence" value="ECO:0007669"/>
    <property type="project" value="InterPro"/>
</dbReference>
<reference evidence="10" key="1">
    <citation type="submission" date="2023-08" db="EMBL/GenBank/DDBJ databases">
        <authorList>
            <person name="Alioto T."/>
            <person name="Alioto T."/>
            <person name="Gomez Garrido J."/>
        </authorList>
    </citation>
    <scope>NUCLEOTIDE SEQUENCE</scope>
</reference>
<dbReference type="Gene3D" id="2.10.70.10">
    <property type="entry name" value="Complement Module, domain 1"/>
    <property type="match status" value="3"/>
</dbReference>
<dbReference type="PROSITE" id="PS50923">
    <property type="entry name" value="SUSHI"/>
    <property type="match status" value="3"/>
</dbReference>
<feature type="disulfide bond" evidence="6">
    <location>
        <begin position="137"/>
        <end position="164"/>
    </location>
</feature>